<comment type="caution">
    <text evidence="1">The sequence shown here is derived from an EMBL/GenBank/DDBJ whole genome shotgun (WGS) entry which is preliminary data.</text>
</comment>
<evidence type="ECO:0000313" key="1">
    <source>
        <dbReference type="EMBL" id="KAH9290489.1"/>
    </source>
</evidence>
<name>A0AA38C496_TAXCH</name>
<keyword evidence="2" id="KW-1185">Reference proteome</keyword>
<dbReference type="Proteomes" id="UP000824469">
    <property type="component" value="Unassembled WGS sequence"/>
</dbReference>
<dbReference type="EMBL" id="JAHRHJ020003813">
    <property type="protein sequence ID" value="KAH9290489.1"/>
    <property type="molecule type" value="Genomic_DNA"/>
</dbReference>
<proteinExistence type="predicted"/>
<evidence type="ECO:0000313" key="2">
    <source>
        <dbReference type="Proteomes" id="UP000824469"/>
    </source>
</evidence>
<gene>
    <name evidence="1" type="ORF">KI387_034606</name>
</gene>
<feature type="non-terminal residue" evidence="1">
    <location>
        <position position="1"/>
    </location>
</feature>
<organism evidence="1 2">
    <name type="scientific">Taxus chinensis</name>
    <name type="common">Chinese yew</name>
    <name type="synonym">Taxus wallichiana var. chinensis</name>
    <dbReference type="NCBI Taxonomy" id="29808"/>
    <lineage>
        <taxon>Eukaryota</taxon>
        <taxon>Viridiplantae</taxon>
        <taxon>Streptophyta</taxon>
        <taxon>Embryophyta</taxon>
        <taxon>Tracheophyta</taxon>
        <taxon>Spermatophyta</taxon>
        <taxon>Pinopsida</taxon>
        <taxon>Pinidae</taxon>
        <taxon>Conifers II</taxon>
        <taxon>Cupressales</taxon>
        <taxon>Taxaceae</taxon>
        <taxon>Taxus</taxon>
    </lineage>
</organism>
<dbReference type="AlphaFoldDB" id="A0AA38C496"/>
<accession>A0AA38C496</accession>
<protein>
    <submittedName>
        <fullName evidence="1">Uncharacterized protein</fullName>
    </submittedName>
</protein>
<feature type="non-terminal residue" evidence="1">
    <location>
        <position position="85"/>
    </location>
</feature>
<reference evidence="1 2" key="1">
    <citation type="journal article" date="2021" name="Nat. Plants">
        <title>The Taxus genome provides insights into paclitaxel biosynthesis.</title>
        <authorList>
            <person name="Xiong X."/>
            <person name="Gou J."/>
            <person name="Liao Q."/>
            <person name="Li Y."/>
            <person name="Zhou Q."/>
            <person name="Bi G."/>
            <person name="Li C."/>
            <person name="Du R."/>
            <person name="Wang X."/>
            <person name="Sun T."/>
            <person name="Guo L."/>
            <person name="Liang H."/>
            <person name="Lu P."/>
            <person name="Wu Y."/>
            <person name="Zhang Z."/>
            <person name="Ro D.K."/>
            <person name="Shang Y."/>
            <person name="Huang S."/>
            <person name="Yan J."/>
        </authorList>
    </citation>
    <scope>NUCLEOTIDE SEQUENCE [LARGE SCALE GENOMIC DNA]</scope>
    <source>
        <strain evidence="1">Ta-2019</strain>
    </source>
</reference>
<sequence length="85" mass="10337">KSSTMKNIHLKTKMIKMSVSRLVTLLLDTWNLMRMNLMKKRVLRDMQTDNPTLFLPARKERKWKLLPMCRRRRPCQTRLQPLLKE</sequence>